<keyword evidence="1" id="KW-0808">Transferase</keyword>
<protein>
    <submittedName>
        <fullName evidence="1">Putative inactive receptor-like protein kinase</fullName>
    </submittedName>
</protein>
<dbReference type="SUPFAM" id="SSF56112">
    <property type="entry name" value="Protein kinase-like (PK-like)"/>
    <property type="match status" value="1"/>
</dbReference>
<dbReference type="PANTHER" id="PTHR48010">
    <property type="entry name" value="OS05G0588300 PROTEIN"/>
    <property type="match status" value="1"/>
</dbReference>
<proteinExistence type="predicted"/>
<evidence type="ECO:0000313" key="1">
    <source>
        <dbReference type="EMBL" id="AQK91087.1"/>
    </source>
</evidence>
<dbReference type="InterPro" id="IPR011009">
    <property type="entry name" value="Kinase-like_dom_sf"/>
</dbReference>
<gene>
    <name evidence="1" type="ORF">ZEAMMB73_Zm00001d008965</name>
</gene>
<dbReference type="InterPro" id="IPR050994">
    <property type="entry name" value="At_inactive_RLKs"/>
</dbReference>
<keyword evidence="1" id="KW-0418">Kinase</keyword>
<dbReference type="EMBL" id="CM000784">
    <property type="protein sequence ID" value="AQK91087.1"/>
    <property type="molecule type" value="Genomic_DNA"/>
</dbReference>
<dbReference type="PANTHER" id="PTHR48010:SF6">
    <property type="entry name" value="OS01G0223600 PROTEIN"/>
    <property type="match status" value="1"/>
</dbReference>
<reference evidence="1" key="1">
    <citation type="submission" date="2015-12" db="EMBL/GenBank/DDBJ databases">
        <title>Update maize B73 reference genome by single molecule sequencing technologies.</title>
        <authorList>
            <consortium name="Maize Genome Sequencing Project"/>
            <person name="Ware D."/>
        </authorList>
    </citation>
    <scope>NUCLEOTIDE SEQUENCE</scope>
    <source>
        <tissue evidence="1">Seedling</tissue>
    </source>
</reference>
<dbReference type="InterPro" id="IPR000719">
    <property type="entry name" value="Prot_kinase_dom"/>
</dbReference>
<dbReference type="PROSITE" id="PS50011">
    <property type="entry name" value="PROTEIN_KINASE_DOM"/>
    <property type="match status" value="1"/>
</dbReference>
<dbReference type="InterPro" id="IPR001245">
    <property type="entry name" value="Ser-Thr/Tyr_kinase_cat_dom"/>
</dbReference>
<keyword evidence="1" id="KW-0675">Receptor</keyword>
<organism evidence="1">
    <name type="scientific">Zea mays</name>
    <name type="common">Maize</name>
    <dbReference type="NCBI Taxonomy" id="4577"/>
    <lineage>
        <taxon>Eukaryota</taxon>
        <taxon>Viridiplantae</taxon>
        <taxon>Streptophyta</taxon>
        <taxon>Embryophyta</taxon>
        <taxon>Tracheophyta</taxon>
        <taxon>Spermatophyta</taxon>
        <taxon>Magnoliopsida</taxon>
        <taxon>Liliopsida</taxon>
        <taxon>Poales</taxon>
        <taxon>Poaceae</taxon>
        <taxon>PACMAD clade</taxon>
        <taxon>Panicoideae</taxon>
        <taxon>Andropogonodae</taxon>
        <taxon>Andropogoneae</taxon>
        <taxon>Tripsacinae</taxon>
        <taxon>Zea</taxon>
    </lineage>
</organism>
<dbReference type="Gene3D" id="1.10.510.10">
    <property type="entry name" value="Transferase(Phosphotransferase) domain 1"/>
    <property type="match status" value="1"/>
</dbReference>
<dbReference type="GO" id="GO:0005524">
    <property type="term" value="F:ATP binding"/>
    <property type="evidence" value="ECO:0007669"/>
    <property type="project" value="InterPro"/>
</dbReference>
<dbReference type="AlphaFoldDB" id="A0A1D6FGW7"/>
<accession>A0A1D6FGW7</accession>
<sequence length="190" mass="20659">MNPVTVRSRSLGYCAPEVADTRKASQSSDVYSFGVFVLELLTGKSPVQITGGNGGDVVHLVRWVQSVVREEWTAEVFDGELLRYPNIEEEMVEMLQVAMACVSRSPERRPRMADVVRTIEEGGGGRLVGGGAVTGRDAGRAACWWLVAWMILCFILAGAVPFVLSCYEIVTECHVDVDTVVGFLAATARC</sequence>
<dbReference type="GO" id="GO:0004672">
    <property type="term" value="F:protein kinase activity"/>
    <property type="evidence" value="ECO:0007669"/>
    <property type="project" value="InterPro"/>
</dbReference>
<name>A0A1D6FGW7_MAIZE</name>
<dbReference type="Pfam" id="PF07714">
    <property type="entry name" value="PK_Tyr_Ser-Thr"/>
    <property type="match status" value="1"/>
</dbReference>